<evidence type="ECO:0000256" key="2">
    <source>
        <dbReference type="SAM" id="Phobius"/>
    </source>
</evidence>
<feature type="domain" description="CAAX prenyl protease 2/Lysostaphin resistance protein A-like" evidence="3">
    <location>
        <begin position="132"/>
        <end position="237"/>
    </location>
</feature>
<organism evidence="4 5">
    <name type="scientific">Streptococcus oricebi</name>
    <dbReference type="NCBI Taxonomy" id="1547447"/>
    <lineage>
        <taxon>Bacteria</taxon>
        <taxon>Bacillati</taxon>
        <taxon>Bacillota</taxon>
        <taxon>Bacilli</taxon>
        <taxon>Lactobacillales</taxon>
        <taxon>Streptococcaceae</taxon>
        <taxon>Streptococcus</taxon>
    </lineage>
</organism>
<keyword evidence="5" id="KW-1185">Reference proteome</keyword>
<evidence type="ECO:0000313" key="5">
    <source>
        <dbReference type="Proteomes" id="UP001519296"/>
    </source>
</evidence>
<dbReference type="GO" id="GO:0008237">
    <property type="term" value="F:metallopeptidase activity"/>
    <property type="evidence" value="ECO:0007669"/>
    <property type="project" value="UniProtKB-KW"/>
</dbReference>
<accession>A0ABS5B1D6</accession>
<feature type="transmembrane region" description="Helical" evidence="2">
    <location>
        <begin position="51"/>
        <end position="69"/>
    </location>
</feature>
<keyword evidence="4" id="KW-0645">Protease</keyword>
<proteinExistence type="inferred from homology"/>
<comment type="similarity">
    <text evidence="1">Belongs to the UPF0177 family.</text>
</comment>
<keyword evidence="4" id="KW-0482">Metalloprotease</keyword>
<evidence type="ECO:0000313" key="4">
    <source>
        <dbReference type="EMBL" id="MBP2622627.1"/>
    </source>
</evidence>
<dbReference type="EMBL" id="PRDG01000001">
    <property type="protein sequence ID" value="MBP2622627.1"/>
    <property type="molecule type" value="Genomic_DNA"/>
</dbReference>
<dbReference type="PANTHER" id="PTHR35797">
    <property type="entry name" value="PROTEASE-RELATED"/>
    <property type="match status" value="1"/>
</dbReference>
<keyword evidence="2" id="KW-1133">Transmembrane helix</keyword>
<name>A0ABS5B1D6_9STRE</name>
<dbReference type="InterPro" id="IPR042150">
    <property type="entry name" value="MmRce1-like"/>
</dbReference>
<evidence type="ECO:0000259" key="3">
    <source>
        <dbReference type="Pfam" id="PF02517"/>
    </source>
</evidence>
<dbReference type="PANTHER" id="PTHR35797:SF1">
    <property type="entry name" value="PROTEASE"/>
    <property type="match status" value="1"/>
</dbReference>
<keyword evidence="2" id="KW-0812">Transmembrane</keyword>
<feature type="transmembrane region" description="Helical" evidence="2">
    <location>
        <begin position="254"/>
        <end position="277"/>
    </location>
</feature>
<feature type="transmembrane region" description="Helical" evidence="2">
    <location>
        <begin position="195"/>
        <end position="216"/>
    </location>
</feature>
<feature type="transmembrane region" description="Helical" evidence="2">
    <location>
        <begin position="162"/>
        <end position="183"/>
    </location>
</feature>
<dbReference type="Proteomes" id="UP001519296">
    <property type="component" value="Unassembled WGS sequence"/>
</dbReference>
<feature type="transmembrane region" description="Helical" evidence="2">
    <location>
        <begin position="90"/>
        <end position="115"/>
    </location>
</feature>
<protein>
    <submittedName>
        <fullName evidence="4">CPBP family intramembrane metalloprotease domain-containing protein</fullName>
    </submittedName>
</protein>
<feature type="transmembrane region" description="Helical" evidence="2">
    <location>
        <begin position="12"/>
        <end position="31"/>
    </location>
</feature>
<keyword evidence="2" id="KW-0472">Membrane</keyword>
<evidence type="ECO:0000256" key="1">
    <source>
        <dbReference type="ARBA" id="ARBA00009067"/>
    </source>
</evidence>
<comment type="caution">
    <text evidence="4">The sequence shown here is derived from an EMBL/GenBank/DDBJ whole genome shotgun (WGS) entry which is preliminary data.</text>
</comment>
<sequence length="288" mass="32877">MNDLQRTKRNVLIFSIFVLLCGWIGVLVDLLTNQAHYQNVGTLAGQGTPGMGIFIASPLLMVLILRTFAGDGWKDAGLKPRFWQHKKWYLLAWLIYPVVTGLVLLTGHLAGAITFSSSMTLAAYVSLFIGQLGIQLIKNFFEESVWRGYLASKLLKFSWSDWKVYLVLGLVWNFWHLPYYLVFLSPSEIEATIPLGRLAFVAVATICVLCWTIMYVEIYRATKSIWPLVFMHAMEDAIINPLLIFKIVQVNPQWSFIFSLSVGMLPTLLYLFIGLYLRRKRLKKEASL</sequence>
<keyword evidence="4" id="KW-0378">Hydrolase</keyword>
<dbReference type="InterPro" id="IPR003675">
    <property type="entry name" value="Rce1/LyrA-like_dom"/>
</dbReference>
<reference evidence="4 5" key="1">
    <citation type="submission" date="2018-02" db="EMBL/GenBank/DDBJ databases">
        <title>Draft genome sequence of Streptococcus oricebi CCUG 70868T type strain.</title>
        <authorList>
            <person name="Mendez V."/>
            <person name="Salva-Serra F."/>
            <person name="Jaen-Luchoro D."/>
            <person name="Gonzales-Siles L."/>
            <person name="Karlsson R."/>
            <person name="Engstrom-Jakobsson H."/>
            <person name="Busquets A."/>
            <person name="Gomila M."/>
            <person name="Pineiro-Iglesias B."/>
            <person name="Bennasar-Figueras A."/>
            <person name="Seeger M."/>
            <person name="Moore E."/>
        </authorList>
    </citation>
    <scope>NUCLEOTIDE SEQUENCE [LARGE SCALE GENOMIC DNA]</scope>
    <source>
        <strain evidence="4 5">CCUG 70868</strain>
    </source>
</reference>
<dbReference type="Pfam" id="PF02517">
    <property type="entry name" value="Rce1-like"/>
    <property type="match status" value="1"/>
</dbReference>
<gene>
    <name evidence="4" type="ORF">C4K46_01585</name>
</gene>